<proteinExistence type="inferred from homology"/>
<dbReference type="Proteomes" id="UP000639274">
    <property type="component" value="Chromosome"/>
</dbReference>
<protein>
    <recommendedName>
        <fullName evidence="4 12">Heme exporter protein D</fullName>
    </recommendedName>
</protein>
<gene>
    <name evidence="14" type="primary">ccmD</name>
    <name evidence="14" type="ORF">I8J32_015585</name>
</gene>
<reference evidence="14 15" key="1">
    <citation type="submission" date="2021-03" db="EMBL/GenBank/DDBJ databases">
        <title>Lysobacter sp. nov. isolated from soil of gangwondo yeongwol, south Korea.</title>
        <authorList>
            <person name="Kim K.R."/>
            <person name="Kim K.H."/>
            <person name="Jeon C.O."/>
        </authorList>
    </citation>
    <scope>NUCLEOTIDE SEQUENCE [LARGE SCALE GENOMIC DNA]</scope>
    <source>
        <strain evidence="14 15">R19</strain>
    </source>
</reference>
<evidence type="ECO:0000256" key="7">
    <source>
        <dbReference type="ARBA" id="ARBA00022519"/>
    </source>
</evidence>
<keyword evidence="10 12" id="KW-1133">Transmembrane helix</keyword>
<dbReference type="RefSeq" id="WP_200613301.1">
    <property type="nucleotide sequence ID" value="NZ_CP071518.1"/>
</dbReference>
<feature type="region of interest" description="Disordered" evidence="13">
    <location>
        <begin position="40"/>
        <end position="66"/>
    </location>
</feature>
<evidence type="ECO:0000256" key="5">
    <source>
        <dbReference type="ARBA" id="ARBA00022448"/>
    </source>
</evidence>
<dbReference type="GO" id="GO:0005886">
    <property type="term" value="C:plasma membrane"/>
    <property type="evidence" value="ECO:0007669"/>
    <property type="project" value="UniProtKB-SubCell"/>
</dbReference>
<evidence type="ECO:0000256" key="6">
    <source>
        <dbReference type="ARBA" id="ARBA00022475"/>
    </source>
</evidence>
<organism evidence="14 15">
    <name type="scientific">Agrilutibacter solisilvae</name>
    <dbReference type="NCBI Taxonomy" id="2763317"/>
    <lineage>
        <taxon>Bacteria</taxon>
        <taxon>Pseudomonadati</taxon>
        <taxon>Pseudomonadota</taxon>
        <taxon>Gammaproteobacteria</taxon>
        <taxon>Lysobacterales</taxon>
        <taxon>Lysobacteraceae</taxon>
        <taxon>Agrilutibacter</taxon>
    </lineage>
</organism>
<dbReference type="GO" id="GO:0015886">
    <property type="term" value="P:heme transport"/>
    <property type="evidence" value="ECO:0007669"/>
    <property type="project" value="InterPro"/>
</dbReference>
<keyword evidence="8 12" id="KW-0812">Transmembrane</keyword>
<dbReference type="Pfam" id="PF04995">
    <property type="entry name" value="CcmD"/>
    <property type="match status" value="1"/>
</dbReference>
<keyword evidence="5 12" id="KW-0813">Transport</keyword>
<evidence type="ECO:0000256" key="8">
    <source>
        <dbReference type="ARBA" id="ARBA00022692"/>
    </source>
</evidence>
<evidence type="ECO:0000256" key="2">
    <source>
        <dbReference type="ARBA" id="ARBA00004377"/>
    </source>
</evidence>
<comment type="function">
    <text evidence="1 12">Required for the export of heme to the periplasm for the biogenesis of c-type cytochromes.</text>
</comment>
<evidence type="ECO:0000256" key="1">
    <source>
        <dbReference type="ARBA" id="ARBA00002442"/>
    </source>
</evidence>
<evidence type="ECO:0000313" key="14">
    <source>
        <dbReference type="EMBL" id="QSX78101.1"/>
    </source>
</evidence>
<evidence type="ECO:0000256" key="13">
    <source>
        <dbReference type="SAM" id="MobiDB-lite"/>
    </source>
</evidence>
<dbReference type="GO" id="GO:0017004">
    <property type="term" value="P:cytochrome complex assembly"/>
    <property type="evidence" value="ECO:0007669"/>
    <property type="project" value="UniProtKB-KW"/>
</dbReference>
<evidence type="ECO:0000256" key="4">
    <source>
        <dbReference type="ARBA" id="ARBA00016461"/>
    </source>
</evidence>
<dbReference type="NCBIfam" id="TIGR03141">
    <property type="entry name" value="cytochro_ccmD"/>
    <property type="match status" value="1"/>
</dbReference>
<evidence type="ECO:0000256" key="9">
    <source>
        <dbReference type="ARBA" id="ARBA00022748"/>
    </source>
</evidence>
<dbReference type="InterPro" id="IPR007078">
    <property type="entry name" value="Haem_export_protD_CcmD"/>
</dbReference>
<evidence type="ECO:0000256" key="10">
    <source>
        <dbReference type="ARBA" id="ARBA00022989"/>
    </source>
</evidence>
<keyword evidence="7 12" id="KW-0997">Cell inner membrane</keyword>
<feature type="transmembrane region" description="Helical" evidence="12">
    <location>
        <begin position="6"/>
        <end position="29"/>
    </location>
</feature>
<comment type="subcellular location">
    <subcellularLocation>
        <location evidence="2 12">Cell inner membrane</location>
        <topology evidence="2 12">Single-pass membrane protein</topology>
    </subcellularLocation>
</comment>
<keyword evidence="6 12" id="KW-1003">Cell membrane</keyword>
<comment type="similarity">
    <text evidence="3 12">Belongs to the CcmD/CycX/HelD family.</text>
</comment>
<keyword evidence="9 12" id="KW-0201">Cytochrome c-type biogenesis</keyword>
<evidence type="ECO:0000256" key="3">
    <source>
        <dbReference type="ARBA" id="ARBA00008741"/>
    </source>
</evidence>
<accession>A0A974XYF6</accession>
<dbReference type="KEGG" id="lsf:I8J32_015585"/>
<dbReference type="EMBL" id="CP071518">
    <property type="protein sequence ID" value="QSX78101.1"/>
    <property type="molecule type" value="Genomic_DNA"/>
</dbReference>
<name>A0A974XYF6_9GAMM</name>
<sequence>MSYAGYLIAAYAVFVLVLGWDFVATHWQIRRELRNARMRAQREAARKSAPGTTPARTTDPRTELSR</sequence>
<evidence type="ECO:0000256" key="12">
    <source>
        <dbReference type="RuleBase" id="RU363101"/>
    </source>
</evidence>
<keyword evidence="15" id="KW-1185">Reference proteome</keyword>
<evidence type="ECO:0000256" key="11">
    <source>
        <dbReference type="ARBA" id="ARBA00023136"/>
    </source>
</evidence>
<keyword evidence="11 12" id="KW-0472">Membrane</keyword>
<dbReference type="AlphaFoldDB" id="A0A974XYF6"/>
<evidence type="ECO:0000313" key="15">
    <source>
        <dbReference type="Proteomes" id="UP000639274"/>
    </source>
</evidence>